<dbReference type="RefSeq" id="WP_163896527.1">
    <property type="nucleotide sequence ID" value="NZ_AP022599.1"/>
</dbReference>
<proteinExistence type="predicted"/>
<evidence type="ECO:0000313" key="1">
    <source>
        <dbReference type="EMBL" id="BBY78915.1"/>
    </source>
</evidence>
<dbReference type="EMBL" id="AP022599">
    <property type="protein sequence ID" value="BBY78915.1"/>
    <property type="molecule type" value="Genomic_DNA"/>
</dbReference>
<dbReference type="AlphaFoldDB" id="A0A7I7UCD6"/>
<evidence type="ECO:0000313" key="2">
    <source>
        <dbReference type="Proteomes" id="UP000467252"/>
    </source>
</evidence>
<protein>
    <submittedName>
        <fullName evidence="1">Uncharacterized protein</fullName>
    </submittedName>
</protein>
<sequence length="88" mass="10238">MSAEYIVITPQIEGSPECGYAIRYYSDHRRYASLTQAVRHGTVDLDRCDDFLIGNVQGRRLTAVQWMNECRDDERERREIADQLGLDE</sequence>
<accession>A0A7I7UCD6</accession>
<keyword evidence="2" id="KW-1185">Reference proteome</keyword>
<gene>
    <name evidence="1" type="ORF">MPUL_00730</name>
</gene>
<name>A0A7I7UCD6_MYCPV</name>
<reference evidence="1 2" key="1">
    <citation type="journal article" date="2019" name="Emerg. Microbes Infect.">
        <title>Comprehensive subspecies identification of 175 nontuberculous mycobacteria species based on 7547 genomic profiles.</title>
        <authorList>
            <person name="Matsumoto Y."/>
            <person name="Kinjo T."/>
            <person name="Motooka D."/>
            <person name="Nabeya D."/>
            <person name="Jung N."/>
            <person name="Uechi K."/>
            <person name="Horii T."/>
            <person name="Iida T."/>
            <person name="Fujita J."/>
            <person name="Nakamura S."/>
        </authorList>
    </citation>
    <scope>NUCLEOTIDE SEQUENCE [LARGE SCALE GENOMIC DNA]</scope>
    <source>
        <strain evidence="1 2">JCM 6370</strain>
    </source>
</reference>
<dbReference type="Proteomes" id="UP000467252">
    <property type="component" value="Chromosome"/>
</dbReference>
<organism evidence="1 2">
    <name type="scientific">Mycolicibacterium pulveris</name>
    <name type="common">Mycobacterium pulveris</name>
    <dbReference type="NCBI Taxonomy" id="36813"/>
    <lineage>
        <taxon>Bacteria</taxon>
        <taxon>Bacillati</taxon>
        <taxon>Actinomycetota</taxon>
        <taxon>Actinomycetes</taxon>
        <taxon>Mycobacteriales</taxon>
        <taxon>Mycobacteriaceae</taxon>
        <taxon>Mycolicibacterium</taxon>
    </lineage>
</organism>